<accession>A0A239MJV3</accession>
<dbReference type="PANTHER" id="PTHR35525">
    <property type="entry name" value="BLL6575 PROTEIN"/>
    <property type="match status" value="1"/>
</dbReference>
<proteinExistence type="predicted"/>
<gene>
    <name evidence="2" type="ORF">SAMN05216276_104248</name>
</gene>
<name>A0A239MJV3_9ACTN</name>
<reference evidence="2 3" key="1">
    <citation type="submission" date="2017-06" db="EMBL/GenBank/DDBJ databases">
        <authorList>
            <person name="Kim H.J."/>
            <person name="Triplett B.A."/>
        </authorList>
    </citation>
    <scope>NUCLEOTIDE SEQUENCE [LARGE SCALE GENOMIC DNA]</scope>
    <source>
        <strain evidence="2 3">CGMCC 4.2132</strain>
    </source>
</reference>
<dbReference type="Gene3D" id="1.10.3300.10">
    <property type="entry name" value="Jann2411-like domain"/>
    <property type="match status" value="1"/>
</dbReference>
<dbReference type="AlphaFoldDB" id="A0A239MJV3"/>
<dbReference type="SUPFAM" id="SSF160904">
    <property type="entry name" value="Jann2411-like"/>
    <property type="match status" value="1"/>
</dbReference>
<dbReference type="Pfam" id="PF11706">
    <property type="entry name" value="zf-CGNR"/>
    <property type="match status" value="1"/>
</dbReference>
<dbReference type="InterPro" id="IPR023286">
    <property type="entry name" value="ABATE_dom_sf"/>
</dbReference>
<organism evidence="2 3">
    <name type="scientific">Streptosporangium subroseum</name>
    <dbReference type="NCBI Taxonomy" id="106412"/>
    <lineage>
        <taxon>Bacteria</taxon>
        <taxon>Bacillati</taxon>
        <taxon>Actinomycetota</taxon>
        <taxon>Actinomycetes</taxon>
        <taxon>Streptosporangiales</taxon>
        <taxon>Streptosporangiaceae</taxon>
        <taxon>Streptosporangium</taxon>
    </lineage>
</organism>
<evidence type="ECO:0000313" key="2">
    <source>
        <dbReference type="EMBL" id="SNT42931.1"/>
    </source>
</evidence>
<dbReference type="PANTHER" id="PTHR35525:SF3">
    <property type="entry name" value="BLL6575 PROTEIN"/>
    <property type="match status" value="1"/>
</dbReference>
<sequence length="176" mass="19898">MLERPHRGEPLPLELVNTRWVSRGMPVDFFEDDLCIGQWLTENGFIDPVPDAKAPLLEARDALRDALERPGDATEARLNAVLAHGSVRTEIHGGRPEHAVDADAGWLPAWTAVSRYAELLQAQPDRVRRCAHPECVLYFHDTSRNGTRRWHSMETCGARSKAQRHYRRVQSGQVTS</sequence>
<dbReference type="InterPro" id="IPR010852">
    <property type="entry name" value="ABATE"/>
</dbReference>
<dbReference type="InterPro" id="IPR021005">
    <property type="entry name" value="Znf_CGNR"/>
</dbReference>
<protein>
    <submittedName>
        <fullName evidence="2">Conserved protein containing a Zn-ribbon-like motif, possibly RNA-binding</fullName>
    </submittedName>
</protein>
<dbReference type="Proteomes" id="UP000198282">
    <property type="component" value="Unassembled WGS sequence"/>
</dbReference>
<dbReference type="RefSeq" id="WP_179282321.1">
    <property type="nucleotide sequence ID" value="NZ_FZOD01000042.1"/>
</dbReference>
<dbReference type="EMBL" id="FZOD01000042">
    <property type="protein sequence ID" value="SNT42931.1"/>
    <property type="molecule type" value="Genomic_DNA"/>
</dbReference>
<evidence type="ECO:0000259" key="1">
    <source>
        <dbReference type="Pfam" id="PF11706"/>
    </source>
</evidence>
<evidence type="ECO:0000313" key="3">
    <source>
        <dbReference type="Proteomes" id="UP000198282"/>
    </source>
</evidence>
<keyword evidence="3" id="KW-1185">Reference proteome</keyword>
<feature type="domain" description="Zinc finger CGNR" evidence="1">
    <location>
        <begin position="126"/>
        <end position="168"/>
    </location>
</feature>
<dbReference type="Pfam" id="PF07336">
    <property type="entry name" value="ABATE"/>
    <property type="match status" value="1"/>
</dbReference>